<evidence type="ECO:0000313" key="3">
    <source>
        <dbReference type="Proteomes" id="UP000191931"/>
    </source>
</evidence>
<proteinExistence type="predicted"/>
<evidence type="ECO:0008006" key="4">
    <source>
        <dbReference type="Google" id="ProtNLM"/>
    </source>
</evidence>
<keyword evidence="3" id="KW-1185">Reference proteome</keyword>
<dbReference type="AlphaFoldDB" id="A0A1W1HF35"/>
<sequence length="378" mass="43570">MINCSQNSWPPDTKETPNHENDVGLFHGKKNAILYKFEYLTGNNILSAKSLDNGRNSRVWKLTFVDQASPIVGKEYPSNSMDNRKRLEAEWHGFSFLNSNGFTNIPKPLKCSIKEQIATYSLLPGSPPTIDCIGINEIQNISNFIVDLSHLPIKCKESLKPASDACYTLESFPTLIHQRLSRFYKEGIYKDLLFTFLEKEFIPTLKKEYKQFCIKKSKYTNQIDQNAKHFDTDIPFTYLIPSPSDFGFHNTLLNKDGALNFVDFEFFGWDDPAKLICDTLIHPGNLIPEKFKSLFLSQVLSHIPLPEYVLSRIKIVYGITALKWCLILLNEFIPSNFNRRIFSKGEELNQTEVLNHQMEKARMMLKQVNDLDGNFPYE</sequence>
<dbReference type="InterPro" id="IPR011009">
    <property type="entry name" value="Kinase-like_dom_sf"/>
</dbReference>
<feature type="compositionally biased region" description="Basic and acidic residues" evidence="1">
    <location>
        <begin position="12"/>
        <end position="22"/>
    </location>
</feature>
<organism evidence="2 3">
    <name type="scientific">Desulfamplus magnetovallimortis</name>
    <dbReference type="NCBI Taxonomy" id="1246637"/>
    <lineage>
        <taxon>Bacteria</taxon>
        <taxon>Pseudomonadati</taxon>
        <taxon>Thermodesulfobacteriota</taxon>
        <taxon>Desulfobacteria</taxon>
        <taxon>Desulfobacterales</taxon>
        <taxon>Desulfobacteraceae</taxon>
        <taxon>Desulfamplus</taxon>
    </lineage>
</organism>
<dbReference type="STRING" id="1246637.MTBBW1_2560026"/>
<accession>A0A1W1HF35</accession>
<evidence type="ECO:0000313" key="2">
    <source>
        <dbReference type="EMBL" id="SLM30985.1"/>
    </source>
</evidence>
<dbReference type="EMBL" id="FWEV01000175">
    <property type="protein sequence ID" value="SLM30985.1"/>
    <property type="molecule type" value="Genomic_DNA"/>
</dbReference>
<evidence type="ECO:0000256" key="1">
    <source>
        <dbReference type="SAM" id="MobiDB-lite"/>
    </source>
</evidence>
<feature type="region of interest" description="Disordered" evidence="1">
    <location>
        <begin position="1"/>
        <end position="22"/>
    </location>
</feature>
<dbReference type="Proteomes" id="UP000191931">
    <property type="component" value="Unassembled WGS sequence"/>
</dbReference>
<protein>
    <recommendedName>
        <fullName evidence="4">Aminoglycoside phosphotransferase domain-containing protein</fullName>
    </recommendedName>
</protein>
<gene>
    <name evidence="2" type="ORF">MTBBW1_2560026</name>
</gene>
<feature type="compositionally biased region" description="Polar residues" evidence="1">
    <location>
        <begin position="1"/>
        <end position="10"/>
    </location>
</feature>
<reference evidence="2 3" key="1">
    <citation type="submission" date="2017-03" db="EMBL/GenBank/DDBJ databases">
        <authorList>
            <person name="Afonso C.L."/>
            <person name="Miller P.J."/>
            <person name="Scott M.A."/>
            <person name="Spackman E."/>
            <person name="Goraichik I."/>
            <person name="Dimitrov K.M."/>
            <person name="Suarez D.L."/>
            <person name="Swayne D.E."/>
        </authorList>
    </citation>
    <scope>NUCLEOTIDE SEQUENCE [LARGE SCALE GENOMIC DNA]</scope>
    <source>
        <strain evidence="2">PRJEB14757</strain>
    </source>
</reference>
<dbReference type="SUPFAM" id="SSF56112">
    <property type="entry name" value="Protein kinase-like (PK-like)"/>
    <property type="match status" value="1"/>
</dbReference>
<name>A0A1W1HF35_9BACT</name>